<comment type="caution">
    <text evidence="2">The sequence shown here is derived from an EMBL/GenBank/DDBJ whole genome shotgun (WGS) entry which is preliminary data.</text>
</comment>
<sequence length="91" mass="10299">MEVTHRAGHKHRKADALSRNPCNACNRQQEGNETYNDETACQNAASPIVLKSCYQNQQKDKMEQIKNNDAGLARWEPNELGVCKERTPISD</sequence>
<organism evidence="2 3">
    <name type="scientific">Potamilus streckersoni</name>
    <dbReference type="NCBI Taxonomy" id="2493646"/>
    <lineage>
        <taxon>Eukaryota</taxon>
        <taxon>Metazoa</taxon>
        <taxon>Spiralia</taxon>
        <taxon>Lophotrochozoa</taxon>
        <taxon>Mollusca</taxon>
        <taxon>Bivalvia</taxon>
        <taxon>Autobranchia</taxon>
        <taxon>Heteroconchia</taxon>
        <taxon>Palaeoheterodonta</taxon>
        <taxon>Unionida</taxon>
        <taxon>Unionoidea</taxon>
        <taxon>Unionidae</taxon>
        <taxon>Ambleminae</taxon>
        <taxon>Lampsilini</taxon>
        <taxon>Potamilus</taxon>
    </lineage>
</organism>
<proteinExistence type="predicted"/>
<gene>
    <name evidence="2" type="ORF">CHS0354_030385</name>
</gene>
<evidence type="ECO:0000256" key="1">
    <source>
        <dbReference type="SAM" id="MobiDB-lite"/>
    </source>
</evidence>
<dbReference type="AlphaFoldDB" id="A0AAE0W919"/>
<feature type="compositionally biased region" description="Polar residues" evidence="1">
    <location>
        <begin position="20"/>
        <end position="29"/>
    </location>
</feature>
<keyword evidence="3" id="KW-1185">Reference proteome</keyword>
<dbReference type="EMBL" id="JAEAOA010001809">
    <property type="protein sequence ID" value="KAK3606583.1"/>
    <property type="molecule type" value="Genomic_DNA"/>
</dbReference>
<reference evidence="2" key="1">
    <citation type="journal article" date="2021" name="Genome Biol. Evol.">
        <title>A High-Quality Reference Genome for a Parasitic Bivalve with Doubly Uniparental Inheritance (Bivalvia: Unionida).</title>
        <authorList>
            <person name="Smith C.H."/>
        </authorList>
    </citation>
    <scope>NUCLEOTIDE SEQUENCE</scope>
    <source>
        <strain evidence="2">CHS0354</strain>
    </source>
</reference>
<evidence type="ECO:0000313" key="2">
    <source>
        <dbReference type="EMBL" id="KAK3606583.1"/>
    </source>
</evidence>
<dbReference type="Proteomes" id="UP001195483">
    <property type="component" value="Unassembled WGS sequence"/>
</dbReference>
<feature type="region of interest" description="Disordered" evidence="1">
    <location>
        <begin position="1"/>
        <end position="29"/>
    </location>
</feature>
<name>A0AAE0W919_9BIVA</name>
<protein>
    <submittedName>
        <fullName evidence="2">Uncharacterized protein</fullName>
    </submittedName>
</protein>
<accession>A0AAE0W919</accession>
<reference evidence="2" key="3">
    <citation type="submission" date="2023-05" db="EMBL/GenBank/DDBJ databases">
        <authorList>
            <person name="Smith C.H."/>
        </authorList>
    </citation>
    <scope>NUCLEOTIDE SEQUENCE</scope>
    <source>
        <strain evidence="2">CHS0354</strain>
        <tissue evidence="2">Mantle</tissue>
    </source>
</reference>
<feature type="compositionally biased region" description="Basic residues" evidence="1">
    <location>
        <begin position="1"/>
        <end position="13"/>
    </location>
</feature>
<reference evidence="2" key="2">
    <citation type="journal article" date="2021" name="Genome Biol. Evol.">
        <title>Developing a high-quality reference genome for a parasitic bivalve with doubly uniparental inheritance (Bivalvia: Unionida).</title>
        <authorList>
            <person name="Smith C.H."/>
        </authorList>
    </citation>
    <scope>NUCLEOTIDE SEQUENCE</scope>
    <source>
        <strain evidence="2">CHS0354</strain>
        <tissue evidence="2">Mantle</tissue>
    </source>
</reference>
<evidence type="ECO:0000313" key="3">
    <source>
        <dbReference type="Proteomes" id="UP001195483"/>
    </source>
</evidence>